<dbReference type="AlphaFoldDB" id="A0A0G1XN14"/>
<dbReference type="EMBL" id="LCRH01000032">
    <property type="protein sequence ID" value="KKW32331.1"/>
    <property type="molecule type" value="Genomic_DNA"/>
</dbReference>
<proteinExistence type="inferred from homology"/>
<protein>
    <recommendedName>
        <fullName evidence="6 7">Large ribosomal subunit protein bL9</fullName>
    </recommendedName>
</protein>
<comment type="similarity">
    <text evidence="1 7">Belongs to the bacterial ribosomal protein bL9 family.</text>
</comment>
<dbReference type="InterPro" id="IPR020594">
    <property type="entry name" value="Ribosomal_bL9_bac/chp"/>
</dbReference>
<dbReference type="PANTHER" id="PTHR21368">
    <property type="entry name" value="50S RIBOSOMAL PROTEIN L9"/>
    <property type="match status" value="1"/>
</dbReference>
<dbReference type="InterPro" id="IPR036791">
    <property type="entry name" value="Ribosomal_bL9_C_sf"/>
</dbReference>
<dbReference type="InterPro" id="IPR000244">
    <property type="entry name" value="Ribosomal_bL9"/>
</dbReference>
<keyword evidence="2 7" id="KW-0699">rRNA-binding</keyword>
<evidence type="ECO:0000259" key="9">
    <source>
        <dbReference type="Pfam" id="PF03948"/>
    </source>
</evidence>
<dbReference type="NCBIfam" id="TIGR00158">
    <property type="entry name" value="L9"/>
    <property type="match status" value="1"/>
</dbReference>
<evidence type="ECO:0000256" key="1">
    <source>
        <dbReference type="ARBA" id="ARBA00010605"/>
    </source>
</evidence>
<organism evidence="10 11">
    <name type="scientific">Candidatus Uhrbacteria bacterium GW2011_GWA2_52_8d</name>
    <dbReference type="NCBI Taxonomy" id="1618979"/>
    <lineage>
        <taxon>Bacteria</taxon>
        <taxon>Candidatus Uhriibacteriota</taxon>
    </lineage>
</organism>
<gene>
    <name evidence="7" type="primary">rplI</name>
    <name evidence="10" type="ORF">UY76_C0032G0002</name>
</gene>
<evidence type="ECO:0000256" key="5">
    <source>
        <dbReference type="ARBA" id="ARBA00023274"/>
    </source>
</evidence>
<feature type="domain" description="Large ribosomal subunit protein bL9 C-terminal" evidence="9">
    <location>
        <begin position="65"/>
        <end position="145"/>
    </location>
</feature>
<feature type="domain" description="Ribosomal protein L9" evidence="8">
    <location>
        <begin position="1"/>
        <end position="46"/>
    </location>
</feature>
<evidence type="ECO:0000313" key="11">
    <source>
        <dbReference type="Proteomes" id="UP000034054"/>
    </source>
</evidence>
<evidence type="ECO:0000256" key="2">
    <source>
        <dbReference type="ARBA" id="ARBA00022730"/>
    </source>
</evidence>
<dbReference type="Gene3D" id="3.10.430.100">
    <property type="entry name" value="Ribosomal protein L9, C-terminal domain"/>
    <property type="match status" value="1"/>
</dbReference>
<dbReference type="Pfam" id="PF03948">
    <property type="entry name" value="Ribosomal_L9_C"/>
    <property type="match status" value="1"/>
</dbReference>
<dbReference type="SUPFAM" id="SSF55653">
    <property type="entry name" value="Ribosomal protein L9 C-domain"/>
    <property type="match status" value="1"/>
</dbReference>
<keyword evidence="5 7" id="KW-0687">Ribonucleoprotein</keyword>
<dbReference type="HAMAP" id="MF_00503">
    <property type="entry name" value="Ribosomal_bL9"/>
    <property type="match status" value="1"/>
</dbReference>
<dbReference type="GO" id="GO:0006412">
    <property type="term" value="P:translation"/>
    <property type="evidence" value="ECO:0007669"/>
    <property type="project" value="UniProtKB-UniRule"/>
</dbReference>
<name>A0A0G1XN14_9BACT</name>
<evidence type="ECO:0000256" key="6">
    <source>
        <dbReference type="ARBA" id="ARBA00035292"/>
    </source>
</evidence>
<comment type="caution">
    <text evidence="10">The sequence shown here is derived from an EMBL/GenBank/DDBJ whole genome shotgun (WGS) entry which is preliminary data.</text>
</comment>
<dbReference type="Proteomes" id="UP000034054">
    <property type="component" value="Unassembled WGS sequence"/>
</dbReference>
<keyword evidence="4 7" id="KW-0689">Ribosomal protein</keyword>
<dbReference type="InterPro" id="IPR036935">
    <property type="entry name" value="Ribosomal_bL9_N_sf"/>
</dbReference>
<dbReference type="Gene3D" id="3.40.5.10">
    <property type="entry name" value="Ribosomal protein L9, N-terminal domain"/>
    <property type="match status" value="1"/>
</dbReference>
<dbReference type="GO" id="GO:0019843">
    <property type="term" value="F:rRNA binding"/>
    <property type="evidence" value="ECO:0007669"/>
    <property type="project" value="UniProtKB-UniRule"/>
</dbReference>
<dbReference type="Pfam" id="PF01281">
    <property type="entry name" value="Ribosomal_L9_N"/>
    <property type="match status" value="1"/>
</dbReference>
<reference evidence="10 11" key="1">
    <citation type="journal article" date="2015" name="Nature">
        <title>rRNA introns, odd ribosomes, and small enigmatic genomes across a large radiation of phyla.</title>
        <authorList>
            <person name="Brown C.T."/>
            <person name="Hug L.A."/>
            <person name="Thomas B.C."/>
            <person name="Sharon I."/>
            <person name="Castelle C.J."/>
            <person name="Singh A."/>
            <person name="Wilkins M.J."/>
            <person name="Williams K.H."/>
            <person name="Banfield J.F."/>
        </authorList>
    </citation>
    <scope>NUCLEOTIDE SEQUENCE [LARGE SCALE GENOMIC DNA]</scope>
</reference>
<dbReference type="InterPro" id="IPR020069">
    <property type="entry name" value="Ribosomal_bL9_C"/>
</dbReference>
<evidence type="ECO:0000256" key="3">
    <source>
        <dbReference type="ARBA" id="ARBA00022884"/>
    </source>
</evidence>
<dbReference type="GO" id="GO:1990904">
    <property type="term" value="C:ribonucleoprotein complex"/>
    <property type="evidence" value="ECO:0007669"/>
    <property type="project" value="UniProtKB-KW"/>
</dbReference>
<comment type="function">
    <text evidence="7">Binds to the 23S rRNA.</text>
</comment>
<evidence type="ECO:0000313" key="10">
    <source>
        <dbReference type="EMBL" id="KKW32331.1"/>
    </source>
</evidence>
<accession>A0A0G1XN14</accession>
<evidence type="ECO:0000256" key="4">
    <source>
        <dbReference type="ARBA" id="ARBA00022980"/>
    </source>
</evidence>
<evidence type="ECO:0000256" key="7">
    <source>
        <dbReference type="HAMAP-Rule" id="MF_00503"/>
    </source>
</evidence>
<dbReference type="InterPro" id="IPR020070">
    <property type="entry name" value="Ribosomal_bL9_N"/>
</dbReference>
<dbReference type="GO" id="GO:0005840">
    <property type="term" value="C:ribosome"/>
    <property type="evidence" value="ECO:0007669"/>
    <property type="project" value="UniProtKB-KW"/>
</dbReference>
<evidence type="ECO:0000259" key="8">
    <source>
        <dbReference type="Pfam" id="PF01281"/>
    </source>
</evidence>
<dbReference type="SUPFAM" id="SSF55658">
    <property type="entry name" value="L9 N-domain-like"/>
    <property type="match status" value="1"/>
</dbReference>
<sequence length="147" mass="15832">MKVILMSDVKELGKEGEIVEVSDGHARNFLFPQNLAVAATADSLKQKAEKEASLTRKEHKEMSVAGDLAASLEGFELVLQEKVSDGGVLYAAVTGKAIADALKKAGYKIDPSWIDLAHALKEPGEYTVGISLPHGFEAQIKVLIEEK</sequence>
<keyword evidence="3 7" id="KW-0694">RNA-binding</keyword>
<dbReference type="InterPro" id="IPR009027">
    <property type="entry name" value="Ribosomal_bL9/RNase_H1_N"/>
</dbReference>
<dbReference type="GO" id="GO:0003735">
    <property type="term" value="F:structural constituent of ribosome"/>
    <property type="evidence" value="ECO:0007669"/>
    <property type="project" value="InterPro"/>
</dbReference>